<evidence type="ECO:0000256" key="1">
    <source>
        <dbReference type="ARBA" id="ARBA00004141"/>
    </source>
</evidence>
<dbReference type="eggNOG" id="KOG0504">
    <property type="taxonomic scope" value="Eukaryota"/>
</dbReference>
<dbReference type="PANTHER" id="PTHR24186:SF46">
    <property type="entry name" value="PROTEIN ACCELERATED CELL DEATH 6-LIKE"/>
    <property type="match status" value="1"/>
</dbReference>
<dbReference type="InterPro" id="IPR002110">
    <property type="entry name" value="Ankyrin_rpt"/>
</dbReference>
<evidence type="ECO:0000313" key="11">
    <source>
        <dbReference type="EMBL" id="EOA23108.1"/>
    </source>
</evidence>
<feature type="compositionally biased region" description="Basic and acidic residues" evidence="8">
    <location>
        <begin position="1"/>
        <end position="10"/>
    </location>
</feature>
<evidence type="ECO:0000313" key="12">
    <source>
        <dbReference type="Proteomes" id="UP000029121"/>
    </source>
</evidence>
<evidence type="ECO:0000256" key="9">
    <source>
        <dbReference type="SAM" id="Phobius"/>
    </source>
</evidence>
<evidence type="ECO:0000259" key="10">
    <source>
        <dbReference type="Pfam" id="PF13962"/>
    </source>
</evidence>
<dbReference type="PROSITE" id="PS50088">
    <property type="entry name" value="ANK_REPEAT"/>
    <property type="match status" value="1"/>
</dbReference>
<evidence type="ECO:0000256" key="3">
    <source>
        <dbReference type="ARBA" id="ARBA00022737"/>
    </source>
</evidence>
<feature type="transmembrane region" description="Helical" evidence="9">
    <location>
        <begin position="500"/>
        <end position="524"/>
    </location>
</feature>
<gene>
    <name evidence="11" type="ORF">CARUB_v10003901mg</name>
</gene>
<keyword evidence="4 9" id="KW-1133">Transmembrane helix</keyword>
<dbReference type="PANTHER" id="PTHR24186">
    <property type="entry name" value="PROTEIN PHOSPHATASE 1 REGULATORY SUBUNIT"/>
    <property type="match status" value="1"/>
</dbReference>
<evidence type="ECO:0000256" key="8">
    <source>
        <dbReference type="SAM" id="MobiDB-lite"/>
    </source>
</evidence>
<keyword evidence="5 7" id="KW-0040">ANK repeat</keyword>
<dbReference type="STRING" id="81985.R0HH37"/>
<dbReference type="Pfam" id="PF00023">
    <property type="entry name" value="Ank"/>
    <property type="match status" value="1"/>
</dbReference>
<reference evidence="12" key="1">
    <citation type="journal article" date="2013" name="Nat. Genet.">
        <title>The Capsella rubella genome and the genomic consequences of rapid mating system evolution.</title>
        <authorList>
            <person name="Slotte T."/>
            <person name="Hazzouri K.M."/>
            <person name="Agren J.A."/>
            <person name="Koenig D."/>
            <person name="Maumus F."/>
            <person name="Guo Y.L."/>
            <person name="Steige K."/>
            <person name="Platts A.E."/>
            <person name="Escobar J.S."/>
            <person name="Newman L.K."/>
            <person name="Wang W."/>
            <person name="Mandakova T."/>
            <person name="Vello E."/>
            <person name="Smith L.M."/>
            <person name="Henz S.R."/>
            <person name="Steffen J."/>
            <person name="Takuno S."/>
            <person name="Brandvain Y."/>
            <person name="Coop G."/>
            <person name="Andolfatto P."/>
            <person name="Hu T.T."/>
            <person name="Blanchette M."/>
            <person name="Clark R.M."/>
            <person name="Quesneville H."/>
            <person name="Nordborg M."/>
            <person name="Gaut B.S."/>
            <person name="Lysak M.A."/>
            <person name="Jenkins J."/>
            <person name="Grimwood J."/>
            <person name="Chapman J."/>
            <person name="Prochnik S."/>
            <person name="Shu S."/>
            <person name="Rokhsar D."/>
            <person name="Schmutz J."/>
            <person name="Weigel D."/>
            <person name="Wright S.I."/>
        </authorList>
    </citation>
    <scope>NUCLEOTIDE SEQUENCE [LARGE SCALE GENOMIC DNA]</scope>
    <source>
        <strain evidence="12">cv. Monte Gargano</strain>
    </source>
</reference>
<dbReference type="SMART" id="SM00248">
    <property type="entry name" value="ANK"/>
    <property type="match status" value="8"/>
</dbReference>
<dbReference type="InterPro" id="IPR026961">
    <property type="entry name" value="PGG_dom"/>
</dbReference>
<dbReference type="EMBL" id="KB870810">
    <property type="protein sequence ID" value="EOA23108.1"/>
    <property type="molecule type" value="Genomic_DNA"/>
</dbReference>
<keyword evidence="6 9" id="KW-0472">Membrane</keyword>
<accession>R0HH37</accession>
<evidence type="ECO:0000256" key="7">
    <source>
        <dbReference type="PROSITE-ProRule" id="PRU00023"/>
    </source>
</evidence>
<dbReference type="GO" id="GO:0005886">
    <property type="term" value="C:plasma membrane"/>
    <property type="evidence" value="ECO:0007669"/>
    <property type="project" value="TreeGrafter"/>
</dbReference>
<keyword evidence="12" id="KW-1185">Reference proteome</keyword>
<dbReference type="Pfam" id="PF13962">
    <property type="entry name" value="PGG"/>
    <property type="match status" value="1"/>
</dbReference>
<dbReference type="OrthoDB" id="303876at2759"/>
<feature type="domain" description="PGG" evidence="10">
    <location>
        <begin position="498"/>
        <end position="604"/>
    </location>
</feature>
<feature type="region of interest" description="Disordered" evidence="8">
    <location>
        <begin position="1"/>
        <end position="24"/>
    </location>
</feature>
<keyword evidence="3" id="KW-0677">Repeat</keyword>
<evidence type="ECO:0000256" key="4">
    <source>
        <dbReference type="ARBA" id="ARBA00022989"/>
    </source>
</evidence>
<keyword evidence="2 9" id="KW-0812">Transmembrane</keyword>
<evidence type="ECO:0000256" key="2">
    <source>
        <dbReference type="ARBA" id="ARBA00022692"/>
    </source>
</evidence>
<proteinExistence type="predicted"/>
<name>R0HH37_9BRAS</name>
<evidence type="ECO:0000256" key="6">
    <source>
        <dbReference type="ARBA" id="ARBA00023136"/>
    </source>
</evidence>
<feature type="compositionally biased region" description="Polar residues" evidence="8">
    <location>
        <begin position="11"/>
        <end position="20"/>
    </location>
</feature>
<dbReference type="Proteomes" id="UP000029121">
    <property type="component" value="Unassembled WGS sequence"/>
</dbReference>
<evidence type="ECO:0000256" key="5">
    <source>
        <dbReference type="ARBA" id="ARBA00023043"/>
    </source>
</evidence>
<protein>
    <recommendedName>
        <fullName evidence="10">PGG domain-containing protein</fullName>
    </recommendedName>
</protein>
<sequence>MDFSEARLDTIESQSSTDSSNDQRRQRYFSMNKINNSFRTLSSRAFLRGRGEATPQPMEDTEDFVPEFFIDLRLSDFFDLPGEYVLMNAEMFSTLSGGGKEWLEKLRSHGTPLACLKNDRGDSILHLAARWGHLELVKRIFSEYPCLLLEPNLKDQLPIHVASSAGHAAVVEALVATVTFVSAGISKEERKSLNTYLLKDINGDTALNLALRRGYMKIASSLVNADHSASFLANKDRISPLYMAVEAGYVSLVREMLGNDGHEGGMFNLQSQLEGRKYLAHAALKSMSIGTLDVILNEYPNLMDERDEEGRTCLSFGASIGCHETVCNLLDRSTKGIFVCDDDGSYPIHVAAEQGHIKVVNEILKRCKVSKYMLNRKDQNILHIAANCGKFGILREFHNSSLANEQDVDGNTPLHLATIKWRPRAVRHLAGPNNLFIQNNIGLAALDIAEINLQPNYIVRERLTLVAFVDAHYKNDDPRYMHTMKLLNQIAPMGGANKDFINALLVVAALIATVTFTAGFTIPGGFRSSTPNLGMANLVTNPRLILFLIFDISALGTSFFAVISLILAQLGDPALYQSSVRTAMTSVYFAIYFMSLAFFSAMVIAAGNVIWLIVVLYLSSMPFLSVMFSLFFPHFLLLRVTGSPSWLGKFLGVYVASANDDDESYQSSSANKSVKILGNDNVEINFKL</sequence>
<feature type="transmembrane region" description="Helical" evidence="9">
    <location>
        <begin position="589"/>
        <end position="617"/>
    </location>
</feature>
<dbReference type="AlphaFoldDB" id="R0HH37"/>
<dbReference type="Gene3D" id="1.25.40.20">
    <property type="entry name" value="Ankyrin repeat-containing domain"/>
    <property type="match status" value="3"/>
</dbReference>
<dbReference type="PROSITE" id="PS50297">
    <property type="entry name" value="ANK_REP_REGION"/>
    <property type="match status" value="1"/>
</dbReference>
<feature type="repeat" description="ANK" evidence="7">
    <location>
        <begin position="343"/>
        <end position="366"/>
    </location>
</feature>
<comment type="subcellular location">
    <subcellularLocation>
        <location evidence="1">Membrane</location>
        <topology evidence="1">Multi-pass membrane protein</topology>
    </subcellularLocation>
</comment>
<dbReference type="KEGG" id="crb:17883950"/>
<dbReference type="Pfam" id="PF12796">
    <property type="entry name" value="Ank_2"/>
    <property type="match status" value="1"/>
</dbReference>
<dbReference type="SUPFAM" id="SSF48403">
    <property type="entry name" value="Ankyrin repeat"/>
    <property type="match status" value="1"/>
</dbReference>
<feature type="transmembrane region" description="Helical" evidence="9">
    <location>
        <begin position="544"/>
        <end position="568"/>
    </location>
</feature>
<dbReference type="InterPro" id="IPR036770">
    <property type="entry name" value="Ankyrin_rpt-contain_sf"/>
</dbReference>
<organism evidence="11 12">
    <name type="scientific">Capsella rubella</name>
    <dbReference type="NCBI Taxonomy" id="81985"/>
    <lineage>
        <taxon>Eukaryota</taxon>
        <taxon>Viridiplantae</taxon>
        <taxon>Streptophyta</taxon>
        <taxon>Embryophyta</taxon>
        <taxon>Tracheophyta</taxon>
        <taxon>Spermatophyta</taxon>
        <taxon>Magnoliopsida</taxon>
        <taxon>eudicotyledons</taxon>
        <taxon>Gunneridae</taxon>
        <taxon>Pentapetalae</taxon>
        <taxon>rosids</taxon>
        <taxon>malvids</taxon>
        <taxon>Brassicales</taxon>
        <taxon>Brassicaceae</taxon>
        <taxon>Camelineae</taxon>
        <taxon>Capsella</taxon>
    </lineage>
</organism>